<keyword evidence="2" id="KW-1185">Reference proteome</keyword>
<evidence type="ECO:0000256" key="1">
    <source>
        <dbReference type="SAM" id="MobiDB-lite"/>
    </source>
</evidence>
<evidence type="ECO:0000313" key="2">
    <source>
        <dbReference type="Proteomes" id="UP000095287"/>
    </source>
</evidence>
<protein>
    <submittedName>
        <fullName evidence="3">TAFH domain-containing protein</fullName>
    </submittedName>
</protein>
<name>A0A1I7Y6V5_9BILA</name>
<proteinExistence type="predicted"/>
<feature type="region of interest" description="Disordered" evidence="1">
    <location>
        <begin position="128"/>
        <end position="148"/>
    </location>
</feature>
<dbReference type="Proteomes" id="UP000095287">
    <property type="component" value="Unplaced"/>
</dbReference>
<accession>A0A1I7Y6V5</accession>
<dbReference type="AlphaFoldDB" id="A0A1I7Y6V5"/>
<sequence>MLRAADPAAVLSTFSNPIDAQAVLSMFASNQLVCSMDSMSVLIYIFKNNPAAQLPLLNQMLHIPPQLPPYFPIMEQNSGALWNPFQQSFVQQPPFVGITSPVSVPALAAPGVYNGNNGSAFSAPTKLVSTKKDERKRSIRSPASPYKTRVRTAKKAKPVLHQVVRPLPKTAESPAEFPRQAAEEIAPLVEAQAPPTEPAVPLAEPPPPASEHTAPLAELAVASAEPVASVSKVLDIAAPVAVEKAHHHMRMVGRILEFCSNVMSSTHVNSAQLKRVIADCEGPSLAITRKPIHLPPIPVHVFLKPDVKRPNNNVVEGPLSFVSWSFTSRSSSSRGRIKLESNIRYAITIVQEFIANQFQLFR</sequence>
<feature type="region of interest" description="Disordered" evidence="1">
    <location>
        <begin position="193"/>
        <end position="212"/>
    </location>
</feature>
<reference evidence="3" key="1">
    <citation type="submission" date="2016-11" db="UniProtKB">
        <authorList>
            <consortium name="WormBaseParasite"/>
        </authorList>
    </citation>
    <scope>IDENTIFICATION</scope>
</reference>
<evidence type="ECO:0000313" key="3">
    <source>
        <dbReference type="WBParaSite" id="L893_g13086.t1"/>
    </source>
</evidence>
<dbReference type="WBParaSite" id="L893_g13086.t1">
    <property type="protein sequence ID" value="L893_g13086.t1"/>
    <property type="gene ID" value="L893_g13086"/>
</dbReference>
<feature type="compositionally biased region" description="Pro residues" evidence="1">
    <location>
        <begin position="195"/>
        <end position="209"/>
    </location>
</feature>
<organism evidence="2 3">
    <name type="scientific">Steinernema glaseri</name>
    <dbReference type="NCBI Taxonomy" id="37863"/>
    <lineage>
        <taxon>Eukaryota</taxon>
        <taxon>Metazoa</taxon>
        <taxon>Ecdysozoa</taxon>
        <taxon>Nematoda</taxon>
        <taxon>Chromadorea</taxon>
        <taxon>Rhabditida</taxon>
        <taxon>Tylenchina</taxon>
        <taxon>Panagrolaimomorpha</taxon>
        <taxon>Strongyloidoidea</taxon>
        <taxon>Steinernematidae</taxon>
        <taxon>Steinernema</taxon>
    </lineage>
</organism>